<feature type="transmembrane region" description="Helical" evidence="7">
    <location>
        <begin position="314"/>
        <end position="335"/>
    </location>
</feature>
<dbReference type="InterPro" id="IPR005828">
    <property type="entry name" value="MFS_sugar_transport-like"/>
</dbReference>
<comment type="caution">
    <text evidence="9">The sequence shown here is derived from an EMBL/GenBank/DDBJ whole genome shotgun (WGS) entry which is preliminary data.</text>
</comment>
<gene>
    <name evidence="9" type="ORF">AWRI4619_LOCUS6709</name>
</gene>
<keyword evidence="6 7" id="KW-0472">Membrane</keyword>
<dbReference type="EMBL" id="CAIJEN010000013">
    <property type="protein sequence ID" value="CAD0091464.1"/>
    <property type="molecule type" value="Genomic_DNA"/>
</dbReference>
<feature type="transmembrane region" description="Helical" evidence="7">
    <location>
        <begin position="9"/>
        <end position="27"/>
    </location>
</feature>
<comment type="similarity">
    <text evidence="2">Belongs to the major facilitator superfamily. Sugar transporter (TC 2.A.1.1) family.</text>
</comment>
<dbReference type="Proteomes" id="UP000716446">
    <property type="component" value="Unassembled WGS sequence"/>
</dbReference>
<feature type="transmembrane region" description="Helical" evidence="7">
    <location>
        <begin position="57"/>
        <end position="80"/>
    </location>
</feature>
<feature type="transmembrane region" description="Helical" evidence="7">
    <location>
        <begin position="347"/>
        <end position="366"/>
    </location>
</feature>
<dbReference type="SUPFAM" id="SSF103473">
    <property type="entry name" value="MFS general substrate transporter"/>
    <property type="match status" value="1"/>
</dbReference>
<evidence type="ECO:0000256" key="6">
    <source>
        <dbReference type="ARBA" id="ARBA00023136"/>
    </source>
</evidence>
<dbReference type="InterPro" id="IPR050360">
    <property type="entry name" value="MFS_Sugar_Transporters"/>
</dbReference>
<evidence type="ECO:0000256" key="4">
    <source>
        <dbReference type="ARBA" id="ARBA00022692"/>
    </source>
</evidence>
<keyword evidence="5 7" id="KW-1133">Transmembrane helix</keyword>
<evidence type="ECO:0000256" key="3">
    <source>
        <dbReference type="ARBA" id="ARBA00022448"/>
    </source>
</evidence>
<dbReference type="GO" id="GO:0005351">
    <property type="term" value="F:carbohydrate:proton symporter activity"/>
    <property type="evidence" value="ECO:0007669"/>
    <property type="project" value="TreeGrafter"/>
</dbReference>
<dbReference type="Pfam" id="PF00083">
    <property type="entry name" value="Sugar_tr"/>
    <property type="match status" value="2"/>
</dbReference>
<accession>A0A9N8JPD0</accession>
<organism evidence="9 10">
    <name type="scientific">Aureobasidium vineae</name>
    <dbReference type="NCBI Taxonomy" id="2773715"/>
    <lineage>
        <taxon>Eukaryota</taxon>
        <taxon>Fungi</taxon>
        <taxon>Dikarya</taxon>
        <taxon>Ascomycota</taxon>
        <taxon>Pezizomycotina</taxon>
        <taxon>Dothideomycetes</taxon>
        <taxon>Dothideomycetidae</taxon>
        <taxon>Dothideales</taxon>
        <taxon>Saccotheciaceae</taxon>
        <taxon>Aureobasidium</taxon>
    </lineage>
</organism>
<feature type="transmembrane region" description="Helical" evidence="7">
    <location>
        <begin position="248"/>
        <end position="267"/>
    </location>
</feature>
<evidence type="ECO:0000256" key="1">
    <source>
        <dbReference type="ARBA" id="ARBA00004141"/>
    </source>
</evidence>
<comment type="subcellular location">
    <subcellularLocation>
        <location evidence="1">Membrane</location>
        <topology evidence="1">Multi-pass membrane protein</topology>
    </subcellularLocation>
</comment>
<feature type="transmembrane region" description="Helical" evidence="7">
    <location>
        <begin position="378"/>
        <end position="397"/>
    </location>
</feature>
<dbReference type="InterPro" id="IPR020846">
    <property type="entry name" value="MFS_dom"/>
</dbReference>
<dbReference type="Gene3D" id="1.20.1250.20">
    <property type="entry name" value="MFS general substrate transporter like domains"/>
    <property type="match status" value="1"/>
</dbReference>
<feature type="domain" description="Major facilitator superfamily (MFS) profile" evidence="8">
    <location>
        <begin position="14"/>
        <end position="431"/>
    </location>
</feature>
<dbReference type="InterPro" id="IPR036259">
    <property type="entry name" value="MFS_trans_sf"/>
</dbReference>
<evidence type="ECO:0000313" key="9">
    <source>
        <dbReference type="EMBL" id="CAD0091464.1"/>
    </source>
</evidence>
<feature type="transmembrane region" description="Helical" evidence="7">
    <location>
        <begin position="89"/>
        <end position="110"/>
    </location>
</feature>
<evidence type="ECO:0000256" key="7">
    <source>
        <dbReference type="SAM" id="Phobius"/>
    </source>
</evidence>
<name>A0A9N8JPD0_9PEZI</name>
<protein>
    <recommendedName>
        <fullName evidence="8">Major facilitator superfamily (MFS) profile domain-containing protein</fullName>
    </recommendedName>
</protein>
<evidence type="ECO:0000313" key="10">
    <source>
        <dbReference type="Proteomes" id="UP000716446"/>
    </source>
</evidence>
<evidence type="ECO:0000259" key="8">
    <source>
        <dbReference type="PROSITE" id="PS50850"/>
    </source>
</evidence>
<dbReference type="PRINTS" id="PR00171">
    <property type="entry name" value="SUGRTRNSPORT"/>
</dbReference>
<keyword evidence="10" id="KW-1185">Reference proteome</keyword>
<dbReference type="InterPro" id="IPR003663">
    <property type="entry name" value="Sugar/inositol_transpt"/>
</dbReference>
<dbReference type="PANTHER" id="PTHR48022:SF28">
    <property type="entry name" value="MAJOR FACILITATOR SUPERFAMILY (MFS) PROFILE DOMAIN-CONTAINING PROTEIN-RELATED"/>
    <property type="match status" value="1"/>
</dbReference>
<proteinExistence type="inferred from homology"/>
<reference evidence="9" key="1">
    <citation type="submission" date="2020-06" db="EMBL/GenBank/DDBJ databases">
        <authorList>
            <person name="Onetto C."/>
        </authorList>
    </citation>
    <scope>NUCLEOTIDE SEQUENCE</scope>
</reference>
<keyword evidence="4 7" id="KW-0812">Transmembrane</keyword>
<evidence type="ECO:0000256" key="2">
    <source>
        <dbReference type="ARBA" id="ARBA00010992"/>
    </source>
</evidence>
<keyword evidence="3" id="KW-0813">Transport</keyword>
<dbReference type="PROSITE" id="PS50850">
    <property type="entry name" value="MFS"/>
    <property type="match status" value="1"/>
</dbReference>
<feature type="transmembrane region" description="Helical" evidence="7">
    <location>
        <begin position="287"/>
        <end position="307"/>
    </location>
</feature>
<sequence length="449" mass="49938">MAIQLEGNSLLYTVTTLTCLGFLLIGFDNGLMGGFINGKAFTETFGIDLNTNYGTNIIALIVSIYEIGCFIGAVTTSFIGEKLGRRRSVLIGVIIMIVGAILQATAYQVAHMIVGRIVSGIGMGFINSTVPVMQAEFSPKATRGRYSDNGRSSSYIWRVPTILQCVFLIPMIFIIWVIPETPRWLAARDRNEEALEVLTRLNKGKMSQEEIQSIHTDIVRTVAIEKSIGAGSWSDLLKNDSIQSRRRFLIACGIQAFQQLGGINALVYYSGTLFHESLGFDANLSGLMSGFLNTWFFLASFIPWFLIDRVGRRPLLLSMISVMAAVMAVQTGLVYQTQNNTSIAPMLFIFQGAFTIGFQATVWVYPSEILPLRLRQRGSSISTACNWILNFVIVYITPPAIKNIRWRTYIIFAVLNAAWVPIIEGFEEGFDAAMNEKAVEYRTDMIEKV</sequence>
<evidence type="ECO:0000256" key="5">
    <source>
        <dbReference type="ARBA" id="ARBA00022989"/>
    </source>
</evidence>
<dbReference type="AlphaFoldDB" id="A0A9N8JPD0"/>
<dbReference type="GO" id="GO:0016020">
    <property type="term" value="C:membrane"/>
    <property type="evidence" value="ECO:0007669"/>
    <property type="project" value="UniProtKB-SubCell"/>
</dbReference>
<dbReference type="PANTHER" id="PTHR48022">
    <property type="entry name" value="PLASTIDIC GLUCOSE TRANSPORTER 4"/>
    <property type="match status" value="1"/>
</dbReference>
<feature type="transmembrane region" description="Helical" evidence="7">
    <location>
        <begin position="155"/>
        <end position="178"/>
    </location>
</feature>